<keyword evidence="2" id="KW-1185">Reference proteome</keyword>
<dbReference type="PANTHER" id="PTHR40051:SF1">
    <property type="entry name" value="YOLD-LIKE FAMILY PROTEIN"/>
    <property type="match status" value="1"/>
</dbReference>
<dbReference type="RefSeq" id="WP_131800474.1">
    <property type="nucleotide sequence ID" value="NZ_CP063356.2"/>
</dbReference>
<evidence type="ECO:0000313" key="1">
    <source>
        <dbReference type="EMBL" id="QOY36003.1"/>
    </source>
</evidence>
<reference evidence="1 2" key="1">
    <citation type="journal article" date="2017" name="Genome Announc.">
        <title>Draft Genome Sequences of Four Alkaliphilic Bacteria Belonging to the Anaerobacillus Genus.</title>
        <authorList>
            <person name="Bassil N.M."/>
            <person name="Lloyd J.R."/>
        </authorList>
    </citation>
    <scope>NUCLEOTIDE SEQUENCE [LARGE SCALE GENOMIC DNA]</scope>
    <source>
        <strain evidence="1 2">NB2006</strain>
    </source>
</reference>
<sequence>MRNIIRDRGNIKWTAMMLPEHVAMLRDLKMSENNKSKPFIDEQQLEEMNETICYAIKSKSIVIVTYYKEYDYKSVMGSIEHYDIVSRCIRIDNKGVSLNIHVENIIDIK</sequence>
<dbReference type="AlphaFoldDB" id="A0A7S7RBL8"/>
<dbReference type="Pfam" id="PF08863">
    <property type="entry name" value="YolD"/>
    <property type="match status" value="1"/>
</dbReference>
<dbReference type="KEGG" id="aia:AWH56_025730"/>
<proteinExistence type="predicted"/>
<reference evidence="1 2" key="2">
    <citation type="journal article" date="2019" name="Int. J. Syst. Evol. Microbiol.">
        <title>Anaerobacillus isosaccharinicus sp. nov., an alkaliphilic bacterium which degrades isosaccharinic acid.</title>
        <authorList>
            <person name="Bassil N.M."/>
            <person name="Lloyd J.R."/>
        </authorList>
    </citation>
    <scope>NUCLEOTIDE SEQUENCE [LARGE SCALE GENOMIC DNA]</scope>
    <source>
        <strain evidence="1 2">NB2006</strain>
    </source>
</reference>
<gene>
    <name evidence="1" type="ORF">AWH56_025730</name>
</gene>
<dbReference type="PANTHER" id="PTHR40051">
    <property type="entry name" value="IG HYPOTHETICAL 15966"/>
    <property type="match status" value="1"/>
</dbReference>
<protein>
    <submittedName>
        <fullName evidence="1">YolD-like family protein</fullName>
    </submittedName>
</protein>
<organism evidence="1 2">
    <name type="scientific">Anaerobacillus isosaccharinicus</name>
    <dbReference type="NCBI Taxonomy" id="1532552"/>
    <lineage>
        <taxon>Bacteria</taxon>
        <taxon>Bacillati</taxon>
        <taxon>Bacillota</taxon>
        <taxon>Bacilli</taxon>
        <taxon>Bacillales</taxon>
        <taxon>Bacillaceae</taxon>
        <taxon>Anaerobacillus</taxon>
    </lineage>
</organism>
<accession>A0A7S7RBL8</accession>
<name>A0A7S7RBL8_9BACI</name>
<dbReference type="Proteomes" id="UP000180175">
    <property type="component" value="Chromosome"/>
</dbReference>
<dbReference type="InterPro" id="IPR014962">
    <property type="entry name" value="YolD"/>
</dbReference>
<dbReference type="OrthoDB" id="1644322at2"/>
<dbReference type="EMBL" id="CP063356">
    <property type="protein sequence ID" value="QOY36003.1"/>
    <property type="molecule type" value="Genomic_DNA"/>
</dbReference>
<evidence type="ECO:0000313" key="2">
    <source>
        <dbReference type="Proteomes" id="UP000180175"/>
    </source>
</evidence>